<evidence type="ECO:0000256" key="3">
    <source>
        <dbReference type="ARBA" id="ARBA00022982"/>
    </source>
</evidence>
<dbReference type="Gene3D" id="3.40.30.10">
    <property type="entry name" value="Glutaredoxin"/>
    <property type="match status" value="1"/>
</dbReference>
<organism evidence="11 12">
    <name type="scientific">Candidatus Enterousia excrementavium</name>
    <dbReference type="NCBI Taxonomy" id="2840789"/>
    <lineage>
        <taxon>Bacteria</taxon>
        <taxon>Pseudomonadati</taxon>
        <taxon>Pseudomonadota</taxon>
        <taxon>Alphaproteobacteria</taxon>
        <taxon>Candidatus Enterousia</taxon>
    </lineage>
</organism>
<gene>
    <name evidence="11" type="primary">trxA</name>
    <name evidence="11" type="ORF">IAC77_01780</name>
</gene>
<proteinExistence type="inferred from homology"/>
<sequence length="106" mass="11893">MALEHANDATFESLVNSGIALVDFWAPWCGPCRMFGPIFESASDKIPDVKFIKFEIDEANRRTPAKFGIRSIPSVLAFRNGELIEARTGLMDEETLSDWIRELKGS</sequence>
<dbReference type="InterPro" id="IPR013766">
    <property type="entry name" value="Thioredoxin_domain"/>
</dbReference>
<protein>
    <recommendedName>
        <fullName evidence="6 7">Thioredoxin</fullName>
    </recommendedName>
</protein>
<feature type="domain" description="Thioredoxin" evidence="10">
    <location>
        <begin position="1"/>
        <end position="105"/>
    </location>
</feature>
<dbReference type="PRINTS" id="PR00421">
    <property type="entry name" value="THIOREDOXIN"/>
</dbReference>
<dbReference type="GO" id="GO:0015035">
    <property type="term" value="F:protein-disulfide reductase activity"/>
    <property type="evidence" value="ECO:0007669"/>
    <property type="project" value="UniProtKB-UniRule"/>
</dbReference>
<dbReference type="InterPro" id="IPR036249">
    <property type="entry name" value="Thioredoxin-like_sf"/>
</dbReference>
<feature type="site" description="Deprotonates C-terminal active site Cys" evidence="8">
    <location>
        <position position="23"/>
    </location>
</feature>
<evidence type="ECO:0000256" key="1">
    <source>
        <dbReference type="ARBA" id="ARBA00008987"/>
    </source>
</evidence>
<evidence type="ECO:0000256" key="7">
    <source>
        <dbReference type="PIRNR" id="PIRNR000077"/>
    </source>
</evidence>
<feature type="active site" description="Nucleophile" evidence="8">
    <location>
        <position position="32"/>
    </location>
</feature>
<comment type="caution">
    <text evidence="11">The sequence shown here is derived from an EMBL/GenBank/DDBJ whole genome shotgun (WGS) entry which is preliminary data.</text>
</comment>
<dbReference type="Pfam" id="PF00085">
    <property type="entry name" value="Thioredoxin"/>
    <property type="match status" value="1"/>
</dbReference>
<dbReference type="InterPro" id="IPR017937">
    <property type="entry name" value="Thioredoxin_CS"/>
</dbReference>
<evidence type="ECO:0000256" key="4">
    <source>
        <dbReference type="ARBA" id="ARBA00023157"/>
    </source>
</evidence>
<evidence type="ECO:0000259" key="10">
    <source>
        <dbReference type="PROSITE" id="PS51352"/>
    </source>
</evidence>
<feature type="site" description="Contributes to redox potential value" evidence="8">
    <location>
        <position position="30"/>
    </location>
</feature>
<dbReference type="NCBIfam" id="TIGR01068">
    <property type="entry name" value="thioredoxin"/>
    <property type="match status" value="1"/>
</dbReference>
<feature type="active site" description="Nucleophile" evidence="8">
    <location>
        <position position="29"/>
    </location>
</feature>
<dbReference type="PROSITE" id="PS00194">
    <property type="entry name" value="THIOREDOXIN_1"/>
    <property type="match status" value="1"/>
</dbReference>
<dbReference type="Proteomes" id="UP000721442">
    <property type="component" value="Unassembled WGS sequence"/>
</dbReference>
<dbReference type="InterPro" id="IPR005746">
    <property type="entry name" value="Thioredoxin"/>
</dbReference>
<name>A0A940DEY1_9PROT</name>
<keyword evidence="3" id="KW-0249">Electron transport</keyword>
<dbReference type="PANTHER" id="PTHR45663:SF11">
    <property type="entry name" value="GEO12009P1"/>
    <property type="match status" value="1"/>
</dbReference>
<comment type="similarity">
    <text evidence="1 7">Belongs to the thioredoxin family.</text>
</comment>
<evidence type="ECO:0000256" key="6">
    <source>
        <dbReference type="NCBIfam" id="TIGR01068"/>
    </source>
</evidence>
<evidence type="ECO:0000256" key="2">
    <source>
        <dbReference type="ARBA" id="ARBA00022448"/>
    </source>
</evidence>
<reference evidence="11" key="1">
    <citation type="submission" date="2020-10" db="EMBL/GenBank/DDBJ databases">
        <authorList>
            <person name="Gilroy R."/>
        </authorList>
    </citation>
    <scope>NUCLEOTIDE SEQUENCE</scope>
    <source>
        <strain evidence="11">B1-16210</strain>
    </source>
</reference>
<feature type="disulfide bond" description="Redox-active" evidence="9">
    <location>
        <begin position="29"/>
        <end position="32"/>
    </location>
</feature>
<dbReference type="PANTHER" id="PTHR45663">
    <property type="entry name" value="GEO12009P1"/>
    <property type="match status" value="1"/>
</dbReference>
<evidence type="ECO:0000256" key="8">
    <source>
        <dbReference type="PIRSR" id="PIRSR000077-1"/>
    </source>
</evidence>
<evidence type="ECO:0000256" key="5">
    <source>
        <dbReference type="ARBA" id="ARBA00023284"/>
    </source>
</evidence>
<evidence type="ECO:0000313" key="12">
    <source>
        <dbReference type="Proteomes" id="UP000721442"/>
    </source>
</evidence>
<dbReference type="SUPFAM" id="SSF52833">
    <property type="entry name" value="Thioredoxin-like"/>
    <property type="match status" value="1"/>
</dbReference>
<reference evidence="11" key="2">
    <citation type="journal article" date="2021" name="PeerJ">
        <title>Extensive microbial diversity within the chicken gut microbiome revealed by metagenomics and culture.</title>
        <authorList>
            <person name="Gilroy R."/>
            <person name="Ravi A."/>
            <person name="Getino M."/>
            <person name="Pursley I."/>
            <person name="Horton D.L."/>
            <person name="Alikhan N.F."/>
            <person name="Baker D."/>
            <person name="Gharbi K."/>
            <person name="Hall N."/>
            <person name="Watson M."/>
            <person name="Adriaenssens E.M."/>
            <person name="Foster-Nyarko E."/>
            <person name="Jarju S."/>
            <person name="Secka A."/>
            <person name="Antonio M."/>
            <person name="Oren A."/>
            <person name="Chaudhuri R.R."/>
            <person name="La Ragione R."/>
            <person name="Hildebrand F."/>
            <person name="Pallen M.J."/>
        </authorList>
    </citation>
    <scope>NUCLEOTIDE SEQUENCE</scope>
    <source>
        <strain evidence="11">B1-16210</strain>
    </source>
</reference>
<dbReference type="AlphaFoldDB" id="A0A940DEY1"/>
<dbReference type="EMBL" id="JADINE010000026">
    <property type="protein sequence ID" value="MBO8407173.1"/>
    <property type="molecule type" value="Genomic_DNA"/>
</dbReference>
<keyword evidence="2" id="KW-0813">Transport</keyword>
<feature type="site" description="Contributes to redox potential value" evidence="8">
    <location>
        <position position="31"/>
    </location>
</feature>
<keyword evidence="5 9" id="KW-0676">Redox-active center</keyword>
<evidence type="ECO:0000256" key="9">
    <source>
        <dbReference type="PIRSR" id="PIRSR000077-4"/>
    </source>
</evidence>
<evidence type="ECO:0000313" key="11">
    <source>
        <dbReference type="EMBL" id="MBO8407173.1"/>
    </source>
</evidence>
<dbReference type="GO" id="GO:0005737">
    <property type="term" value="C:cytoplasm"/>
    <property type="evidence" value="ECO:0007669"/>
    <property type="project" value="TreeGrafter"/>
</dbReference>
<dbReference type="PROSITE" id="PS51352">
    <property type="entry name" value="THIOREDOXIN_2"/>
    <property type="match status" value="1"/>
</dbReference>
<dbReference type="CDD" id="cd02947">
    <property type="entry name" value="TRX_family"/>
    <property type="match status" value="1"/>
</dbReference>
<keyword evidence="4 9" id="KW-1015">Disulfide bond</keyword>
<dbReference type="PIRSF" id="PIRSF000077">
    <property type="entry name" value="Thioredoxin"/>
    <property type="match status" value="1"/>
</dbReference>
<accession>A0A940DEY1</accession>